<dbReference type="Proteomes" id="UP000037737">
    <property type="component" value="Unassembled WGS sequence"/>
</dbReference>
<evidence type="ECO:0000313" key="3">
    <source>
        <dbReference type="Proteomes" id="UP000037737"/>
    </source>
</evidence>
<dbReference type="AlphaFoldDB" id="A0A0M8MNQ1"/>
<evidence type="ECO:0000256" key="1">
    <source>
        <dbReference type="SAM" id="MobiDB-lite"/>
    </source>
</evidence>
<evidence type="ECO:0000313" key="2">
    <source>
        <dbReference type="EMBL" id="KOS10521.1"/>
    </source>
</evidence>
<proteinExistence type="predicted"/>
<organism evidence="2 3">
    <name type="scientific">Microbacterium aurantiacum</name>
    <dbReference type="NCBI Taxonomy" id="162393"/>
    <lineage>
        <taxon>Bacteria</taxon>
        <taxon>Bacillati</taxon>
        <taxon>Actinomycetota</taxon>
        <taxon>Actinomycetes</taxon>
        <taxon>Micrococcales</taxon>
        <taxon>Microbacteriaceae</taxon>
        <taxon>Microbacterium</taxon>
    </lineage>
</organism>
<dbReference type="PATRIC" id="fig|84292.3.peg.2008"/>
<protein>
    <submittedName>
        <fullName evidence="2">Uncharacterized protein</fullName>
    </submittedName>
</protein>
<name>A0A0M8MNQ1_9MICO</name>
<sequence>MDEWDEMAQWLEKATKDPMADAVRGRVTVVSVSEPEGRARYQECRVELRAEAAGVAPRTVSTEAVFPKNRWPQPGDVHAARISPSHEDAIEVDWDTSAR</sequence>
<feature type="region of interest" description="Disordered" evidence="1">
    <location>
        <begin position="67"/>
        <end position="99"/>
    </location>
</feature>
<keyword evidence="3" id="KW-1185">Reference proteome</keyword>
<accession>A0A0M8MNQ1</accession>
<dbReference type="EMBL" id="LAVO01000010">
    <property type="protein sequence ID" value="KOS10521.1"/>
    <property type="molecule type" value="Genomic_DNA"/>
</dbReference>
<gene>
    <name evidence="2" type="ORF">XI38_09860</name>
</gene>
<dbReference type="OrthoDB" id="5079717at2"/>
<comment type="caution">
    <text evidence="2">The sequence shown here is derived from an EMBL/GenBank/DDBJ whole genome shotgun (WGS) entry which is preliminary data.</text>
</comment>
<reference evidence="2" key="1">
    <citation type="submission" date="2015-04" db="EMBL/GenBank/DDBJ databases">
        <title>Complete genome sequence of Microbacterium chocolatum SIT 101, a bacterium enantioselectively hydrolyzing mesomeric diesters.</title>
        <authorList>
            <person name="Li X."/>
            <person name="Xu Y."/>
        </authorList>
    </citation>
    <scope>NUCLEOTIDE SEQUENCE [LARGE SCALE GENOMIC DNA]</scope>
    <source>
        <strain evidence="2">SIT 101</strain>
    </source>
</reference>
<feature type="compositionally biased region" description="Acidic residues" evidence="1">
    <location>
        <begin position="90"/>
        <end position="99"/>
    </location>
</feature>
<dbReference type="KEGG" id="mcw:A8L33_00395"/>